<dbReference type="InterPro" id="IPR032675">
    <property type="entry name" value="LRR_dom_sf"/>
</dbReference>
<gene>
    <name evidence="17" type="ORF">EZV62_027712</name>
</gene>
<dbReference type="InterPro" id="IPR055414">
    <property type="entry name" value="LRR_R13L4/SHOC2-like"/>
</dbReference>
<keyword evidence="13" id="KW-0325">Glycoprotein</keyword>
<keyword evidence="6" id="KW-0732">Signal</keyword>
<dbReference type="InterPro" id="IPR051716">
    <property type="entry name" value="Plant_RL_S/T_kinase"/>
</dbReference>
<dbReference type="GO" id="GO:0030170">
    <property type="term" value="F:pyridoxal phosphate binding"/>
    <property type="evidence" value="ECO:0007669"/>
    <property type="project" value="InterPro"/>
</dbReference>
<reference evidence="18" key="1">
    <citation type="journal article" date="2019" name="Gigascience">
        <title>De novo genome assembly of the endangered Acer yangbiense, a plant species with extremely small populations endemic to Yunnan Province, China.</title>
        <authorList>
            <person name="Yang J."/>
            <person name="Wariss H.M."/>
            <person name="Tao L."/>
            <person name="Zhang R."/>
            <person name="Yun Q."/>
            <person name="Hollingsworth P."/>
            <person name="Dao Z."/>
            <person name="Luo G."/>
            <person name="Guo H."/>
            <person name="Ma Y."/>
            <person name="Sun W."/>
        </authorList>
    </citation>
    <scope>NUCLEOTIDE SEQUENCE [LARGE SCALE GENOMIC DNA]</scope>
    <source>
        <strain evidence="18">cv. Malutang</strain>
    </source>
</reference>
<dbReference type="Pfam" id="PF03473">
    <property type="entry name" value="MOSC"/>
    <property type="match status" value="1"/>
</dbReference>
<dbReference type="PROSITE" id="PS51340">
    <property type="entry name" value="MOSC"/>
    <property type="match status" value="1"/>
</dbReference>
<feature type="domain" description="MOSC" evidence="16">
    <location>
        <begin position="654"/>
        <end position="767"/>
    </location>
</feature>
<dbReference type="GO" id="GO:0016020">
    <property type="term" value="C:membrane"/>
    <property type="evidence" value="ECO:0007669"/>
    <property type="project" value="UniProtKB-SubCell"/>
</dbReference>
<dbReference type="InterPro" id="IPR003591">
    <property type="entry name" value="Leu-rich_rpt_typical-subtyp"/>
</dbReference>
<evidence type="ECO:0000256" key="14">
    <source>
        <dbReference type="ARBA" id="ARBA00047899"/>
    </source>
</evidence>
<dbReference type="InterPro" id="IPR001611">
    <property type="entry name" value="Leu-rich_rpt"/>
</dbReference>
<organism evidence="17 18">
    <name type="scientific">Acer yangbiense</name>
    <dbReference type="NCBI Taxonomy" id="1000413"/>
    <lineage>
        <taxon>Eukaryota</taxon>
        <taxon>Viridiplantae</taxon>
        <taxon>Streptophyta</taxon>
        <taxon>Embryophyta</taxon>
        <taxon>Tracheophyta</taxon>
        <taxon>Spermatophyta</taxon>
        <taxon>Magnoliopsida</taxon>
        <taxon>eudicotyledons</taxon>
        <taxon>Gunneridae</taxon>
        <taxon>Pentapetalae</taxon>
        <taxon>rosids</taxon>
        <taxon>malvids</taxon>
        <taxon>Sapindales</taxon>
        <taxon>Sapindaceae</taxon>
        <taxon>Hippocastanoideae</taxon>
        <taxon>Acereae</taxon>
        <taxon>Acer</taxon>
    </lineage>
</organism>
<keyword evidence="4" id="KW-0433">Leucine-rich repeat</keyword>
<dbReference type="PROSITE" id="PS51450">
    <property type="entry name" value="LRR"/>
    <property type="match status" value="1"/>
</dbReference>
<dbReference type="GO" id="GO:0005524">
    <property type="term" value="F:ATP binding"/>
    <property type="evidence" value="ECO:0007669"/>
    <property type="project" value="UniProtKB-KW"/>
</dbReference>
<dbReference type="PANTHER" id="PTHR48053">
    <property type="entry name" value="LEUCINE RICH REPEAT FAMILY PROTEIN, EXPRESSED"/>
    <property type="match status" value="1"/>
</dbReference>
<dbReference type="SMART" id="SM00369">
    <property type="entry name" value="LRR_TYP"/>
    <property type="match status" value="5"/>
</dbReference>
<keyword evidence="3" id="KW-0723">Serine/threonine-protein kinase</keyword>
<keyword evidence="18" id="KW-1185">Reference proteome</keyword>
<keyword evidence="12" id="KW-0675">Receptor</keyword>
<dbReference type="PANTHER" id="PTHR48053:SF126">
    <property type="entry name" value="MDIS1-INTERACTING RECEPTOR LIKE KINASE 2-LIKE ISOFORM X1"/>
    <property type="match status" value="1"/>
</dbReference>
<dbReference type="EC" id="2.7.11.1" evidence="2"/>
<dbReference type="FunFam" id="3.80.10.10:FF:000400">
    <property type="entry name" value="Nuclear pore complex protein NUP107"/>
    <property type="match status" value="1"/>
</dbReference>
<dbReference type="Gene3D" id="1.10.510.10">
    <property type="entry name" value="Transferase(Phosphotransferase) domain 1"/>
    <property type="match status" value="1"/>
</dbReference>
<dbReference type="InterPro" id="IPR011009">
    <property type="entry name" value="Kinase-like_dom_sf"/>
</dbReference>
<dbReference type="OrthoDB" id="676979at2759"/>
<dbReference type="GO" id="GO:0030151">
    <property type="term" value="F:molybdenum ion binding"/>
    <property type="evidence" value="ECO:0007669"/>
    <property type="project" value="InterPro"/>
</dbReference>
<dbReference type="InterPro" id="IPR011037">
    <property type="entry name" value="Pyrv_Knase-like_insert_dom_sf"/>
</dbReference>
<evidence type="ECO:0000256" key="8">
    <source>
        <dbReference type="ARBA" id="ARBA00022741"/>
    </source>
</evidence>
<name>A0A5C7GUS1_9ROSI</name>
<dbReference type="SUPFAM" id="SSF50800">
    <property type="entry name" value="PK beta-barrel domain-like"/>
    <property type="match status" value="1"/>
</dbReference>
<evidence type="ECO:0000256" key="1">
    <source>
        <dbReference type="ARBA" id="ARBA00004479"/>
    </source>
</evidence>
<evidence type="ECO:0000256" key="3">
    <source>
        <dbReference type="ARBA" id="ARBA00022527"/>
    </source>
</evidence>
<dbReference type="EMBL" id="VAHF01000013">
    <property type="protein sequence ID" value="TXG48418.1"/>
    <property type="molecule type" value="Genomic_DNA"/>
</dbReference>
<dbReference type="SUPFAM" id="SSF56112">
    <property type="entry name" value="Protein kinase-like (PK-like)"/>
    <property type="match status" value="1"/>
</dbReference>
<dbReference type="PRINTS" id="PR00019">
    <property type="entry name" value="LEURICHRPT"/>
</dbReference>
<keyword evidence="8" id="KW-0547">Nucleotide-binding</keyword>
<dbReference type="GO" id="GO:0032787">
    <property type="term" value="P:monocarboxylic acid metabolic process"/>
    <property type="evidence" value="ECO:0007669"/>
    <property type="project" value="UniProtKB-ARBA"/>
</dbReference>
<keyword evidence="11" id="KW-0472">Membrane</keyword>
<dbReference type="Proteomes" id="UP000323000">
    <property type="component" value="Chromosome 13"/>
</dbReference>
<proteinExistence type="predicted"/>
<dbReference type="SUPFAM" id="SSF141673">
    <property type="entry name" value="MOSC N-terminal domain-like"/>
    <property type="match status" value="1"/>
</dbReference>
<comment type="caution">
    <text evidence="17">The sequence shown here is derived from an EMBL/GenBank/DDBJ whole genome shotgun (WGS) entry which is preliminary data.</text>
</comment>
<dbReference type="Pfam" id="PF13855">
    <property type="entry name" value="LRR_8"/>
    <property type="match status" value="1"/>
</dbReference>
<keyword evidence="10" id="KW-0067">ATP-binding</keyword>
<evidence type="ECO:0000256" key="9">
    <source>
        <dbReference type="ARBA" id="ARBA00022777"/>
    </source>
</evidence>
<dbReference type="GO" id="GO:0004674">
    <property type="term" value="F:protein serine/threonine kinase activity"/>
    <property type="evidence" value="ECO:0007669"/>
    <property type="project" value="UniProtKB-KW"/>
</dbReference>
<accession>A0A5C7GUS1</accession>
<evidence type="ECO:0000256" key="6">
    <source>
        <dbReference type="ARBA" id="ARBA00022729"/>
    </source>
</evidence>
<comment type="catalytic activity">
    <reaction evidence="14">
        <text>L-threonyl-[protein] + ATP = O-phospho-L-threonyl-[protein] + ADP + H(+)</text>
        <dbReference type="Rhea" id="RHEA:46608"/>
        <dbReference type="Rhea" id="RHEA-COMP:11060"/>
        <dbReference type="Rhea" id="RHEA-COMP:11605"/>
        <dbReference type="ChEBI" id="CHEBI:15378"/>
        <dbReference type="ChEBI" id="CHEBI:30013"/>
        <dbReference type="ChEBI" id="CHEBI:30616"/>
        <dbReference type="ChEBI" id="CHEBI:61977"/>
        <dbReference type="ChEBI" id="CHEBI:456216"/>
        <dbReference type="EC" id="2.7.11.1"/>
    </reaction>
</comment>
<evidence type="ECO:0000256" key="7">
    <source>
        <dbReference type="ARBA" id="ARBA00022737"/>
    </source>
</evidence>
<keyword evidence="7" id="KW-0677">Repeat</keyword>
<dbReference type="FunFam" id="3.80.10.10:FF:000383">
    <property type="entry name" value="Leucine-rich repeat receptor protein kinase EMS1"/>
    <property type="match status" value="1"/>
</dbReference>
<evidence type="ECO:0000313" key="17">
    <source>
        <dbReference type="EMBL" id="TXG48418.1"/>
    </source>
</evidence>
<comment type="catalytic activity">
    <reaction evidence="15">
        <text>L-seryl-[protein] + ATP = O-phospho-L-seryl-[protein] + ADP + H(+)</text>
        <dbReference type="Rhea" id="RHEA:17989"/>
        <dbReference type="Rhea" id="RHEA-COMP:9863"/>
        <dbReference type="Rhea" id="RHEA-COMP:11604"/>
        <dbReference type="ChEBI" id="CHEBI:15378"/>
        <dbReference type="ChEBI" id="CHEBI:29999"/>
        <dbReference type="ChEBI" id="CHEBI:30616"/>
        <dbReference type="ChEBI" id="CHEBI:83421"/>
        <dbReference type="ChEBI" id="CHEBI:456216"/>
        <dbReference type="EC" id="2.7.11.1"/>
    </reaction>
</comment>
<keyword evidence="5" id="KW-0808">Transferase</keyword>
<evidence type="ECO:0000259" key="16">
    <source>
        <dbReference type="PROSITE" id="PS51340"/>
    </source>
</evidence>
<evidence type="ECO:0000256" key="4">
    <source>
        <dbReference type="ARBA" id="ARBA00022614"/>
    </source>
</evidence>
<dbReference type="Pfam" id="PF23598">
    <property type="entry name" value="LRR_14"/>
    <property type="match status" value="1"/>
</dbReference>
<evidence type="ECO:0000256" key="5">
    <source>
        <dbReference type="ARBA" id="ARBA00022679"/>
    </source>
</evidence>
<evidence type="ECO:0000256" key="10">
    <source>
        <dbReference type="ARBA" id="ARBA00022840"/>
    </source>
</evidence>
<evidence type="ECO:0000256" key="2">
    <source>
        <dbReference type="ARBA" id="ARBA00012513"/>
    </source>
</evidence>
<sequence>MSGHTTNTEANLNRFIPNRSAMDFDFAHYMLNHVTKKVREIDSCFGMNSPSREAYQRQLAEIFNMNRTRIFAFKNKPPTPVELIPQSHSKPTCSPLLHHSTAHYSSVGSFNMQLKCWRKRMIQVRSQLSLCFRDHCNWTGIACDVQGSINGIDLNNHGIEGDLNKFNFSRFPNLEFLKLGSNHLYGSIQLQVGDLPKLCYLDLSRNMLMRGAILQEIGSMKNLVELHLGGNIFNDGIPSTFGGLTKLKIMDLSSTYLIGSIPSTLGNLTNLRLLNLSFNKFDGPIPSSLGYLTNLRILDLSSNHLVGLIPSILGNLTKSNTLDLSWSQINGSIPYEFGDLKHLDHLDLSNNKLNGTIPTTLASLTKLTSLSLDFNKLEEISCLHLKDSIFLSELAYTMVVTDKCDVYSFRVVVLETLMGSHPGQLFSSLDQNIMLIDVLDKRLSSPEDQTIVQDIVVASSLAFACLSSKPKSRPMMKHVSQEFLISKTRVSKPFHEISIVELKNQEMCFVDEIDGFREALSWQAHHDPVLSLCISSYEGENTGDFPRLQIQFRLVCDGRRDTDIKNRKKDADEYDQLKFTVQVELPNEAFSEGWEPTESSYMAIRAPGMDVLKISQSTPRDVTDGVSVWEWSGSALDEGAEAANWFTNEIGKTSRLVHFDAASQTRPVDPAYARGHKVMFSDQYPFMLLSQESLDALNKLLKEPVPINRFRPNFLVEGCEPFSEDSWTEVRISKFTFQGVKLCSRCKVKCYLFAYLHVHFTKLCVLR</sequence>
<evidence type="ECO:0000256" key="13">
    <source>
        <dbReference type="ARBA" id="ARBA00023180"/>
    </source>
</evidence>
<dbReference type="Pfam" id="PF03476">
    <property type="entry name" value="MOSC_N"/>
    <property type="match status" value="1"/>
</dbReference>
<dbReference type="InterPro" id="IPR005302">
    <property type="entry name" value="MoCF_Sase_C"/>
</dbReference>
<dbReference type="SUPFAM" id="SSF52058">
    <property type="entry name" value="L domain-like"/>
    <property type="match status" value="1"/>
</dbReference>
<dbReference type="Gene3D" id="3.80.10.10">
    <property type="entry name" value="Ribonuclease Inhibitor"/>
    <property type="match status" value="3"/>
</dbReference>
<evidence type="ECO:0000256" key="12">
    <source>
        <dbReference type="ARBA" id="ARBA00023170"/>
    </source>
</evidence>
<evidence type="ECO:0000256" key="15">
    <source>
        <dbReference type="ARBA" id="ARBA00048679"/>
    </source>
</evidence>
<comment type="subcellular location">
    <subcellularLocation>
        <location evidence="1">Membrane</location>
        <topology evidence="1">Single-pass type I membrane protein</topology>
    </subcellularLocation>
</comment>
<dbReference type="AlphaFoldDB" id="A0A5C7GUS1"/>
<dbReference type="InterPro" id="IPR005303">
    <property type="entry name" value="MOCOS_middle"/>
</dbReference>
<evidence type="ECO:0000313" key="18">
    <source>
        <dbReference type="Proteomes" id="UP000323000"/>
    </source>
</evidence>
<protein>
    <recommendedName>
        <fullName evidence="2">non-specific serine/threonine protein kinase</fullName>
        <ecNumber evidence="2">2.7.11.1</ecNumber>
    </recommendedName>
</protein>
<evidence type="ECO:0000256" key="11">
    <source>
        <dbReference type="ARBA" id="ARBA00023136"/>
    </source>
</evidence>
<keyword evidence="9" id="KW-0418">Kinase</keyword>